<feature type="chain" id="PRO_5039213949" description="DUF5666 domain-containing protein" evidence="2">
    <location>
        <begin position="19"/>
        <end position="134"/>
    </location>
</feature>
<dbReference type="PROSITE" id="PS51257">
    <property type="entry name" value="PROKAR_LIPOPROTEIN"/>
    <property type="match status" value="1"/>
</dbReference>
<evidence type="ECO:0000256" key="1">
    <source>
        <dbReference type="SAM" id="MobiDB-lite"/>
    </source>
</evidence>
<dbReference type="AlphaFoldDB" id="A0A841BSQ6"/>
<evidence type="ECO:0000256" key="2">
    <source>
        <dbReference type="SAM" id="SignalP"/>
    </source>
</evidence>
<dbReference type="EMBL" id="JACHMN010000002">
    <property type="protein sequence ID" value="MBB5869953.1"/>
    <property type="molecule type" value="Genomic_DNA"/>
</dbReference>
<feature type="signal peptide" evidence="2">
    <location>
        <begin position="1"/>
        <end position="18"/>
    </location>
</feature>
<comment type="caution">
    <text evidence="3">The sequence shown here is derived from an EMBL/GenBank/DDBJ whole genome shotgun (WGS) entry which is preliminary data.</text>
</comment>
<proteinExistence type="predicted"/>
<gene>
    <name evidence="3" type="ORF">F4553_003332</name>
</gene>
<accession>A0A841BSQ6</accession>
<protein>
    <recommendedName>
        <fullName evidence="5">DUF5666 domain-containing protein</fullName>
    </recommendedName>
</protein>
<reference evidence="3 4" key="1">
    <citation type="submission" date="2020-08" db="EMBL/GenBank/DDBJ databases">
        <title>Sequencing the genomes of 1000 actinobacteria strains.</title>
        <authorList>
            <person name="Klenk H.-P."/>
        </authorList>
    </citation>
    <scope>NUCLEOTIDE SEQUENCE [LARGE SCALE GENOMIC DNA]</scope>
    <source>
        <strain evidence="3 4">DSM 45362</strain>
    </source>
</reference>
<evidence type="ECO:0000313" key="3">
    <source>
        <dbReference type="EMBL" id="MBB5869953.1"/>
    </source>
</evidence>
<evidence type="ECO:0000313" key="4">
    <source>
        <dbReference type="Proteomes" id="UP000587527"/>
    </source>
</evidence>
<keyword evidence="2" id="KW-0732">Signal</keyword>
<dbReference type="Proteomes" id="UP000587527">
    <property type="component" value="Unassembled WGS sequence"/>
</dbReference>
<evidence type="ECO:0008006" key="5">
    <source>
        <dbReference type="Google" id="ProtNLM"/>
    </source>
</evidence>
<dbReference type="RefSeq" id="WP_184836972.1">
    <property type="nucleotide sequence ID" value="NZ_JACHMN010000002.1"/>
</dbReference>
<feature type="region of interest" description="Disordered" evidence="1">
    <location>
        <begin position="24"/>
        <end position="60"/>
    </location>
</feature>
<name>A0A841BSQ6_9ACTN</name>
<organism evidence="3 4">
    <name type="scientific">Allocatelliglobosispora scoriae</name>
    <dbReference type="NCBI Taxonomy" id="643052"/>
    <lineage>
        <taxon>Bacteria</taxon>
        <taxon>Bacillati</taxon>
        <taxon>Actinomycetota</taxon>
        <taxon>Actinomycetes</taxon>
        <taxon>Micromonosporales</taxon>
        <taxon>Micromonosporaceae</taxon>
        <taxon>Allocatelliglobosispora</taxon>
    </lineage>
</organism>
<sequence length="134" mass="13066">MKLGRSTVALLITGLAVAACQQASPSATGSPSPTGGIVTGPPSSQPSMSSPTAAPSAASPVAGEVTLTGTVVFSGVEGGCWGLKVGTKTYELLGGDRAILSDGADVVVRGVVRSDLATICQIGTPLEVLSARAA</sequence>
<keyword evidence="4" id="KW-1185">Reference proteome</keyword>